<dbReference type="InterPro" id="IPR001387">
    <property type="entry name" value="Cro/C1-type_HTH"/>
</dbReference>
<sequence length="416" mass="49343">MTDKPGDKIMEFGALIKFYRTQRGMTQGELAKGICSVPHLSKIENNSKEANEETVALLLERLNISMKEMEENEEQIKFLLREFSSHINFYLKDQIEDTNQKLKDIEHFIPFSKYIYIWELYKYRYLLFKGLLDKAELQRELLHKQKKNFSQHEDYLFRYYNAVFLMWKGQYKNADEILDDLFNENNNESFNGELLYHRAFIKSSLEQSGHAIHFGKLALQIFMNEFNFIRILHTLMLLGINYTHSNIYEEAQACFQHLIRNAEIVKEEQLLPQVFHNMGYLQQKMKNFKQALYYYQKSLMLQPDHNHDYLVTLYVVGELQYSLKSIEKAKACFEEVSSLAKDLGNKKFSLLAEFYLLKLVSSDKGFKYLETKVIPFLEGANEYADDLILFYKMLADYYNQKGMIVEAVKYLNKITE</sequence>
<evidence type="ECO:0000313" key="4">
    <source>
        <dbReference type="EMBL" id="AZU63782.1"/>
    </source>
</evidence>
<dbReference type="InterPro" id="IPR010982">
    <property type="entry name" value="Lambda_DNA-bd_dom_sf"/>
</dbReference>
<dbReference type="Pfam" id="PF00515">
    <property type="entry name" value="TPR_1"/>
    <property type="match status" value="1"/>
</dbReference>
<dbReference type="SMART" id="SM00028">
    <property type="entry name" value="TPR"/>
    <property type="match status" value="3"/>
</dbReference>
<dbReference type="InterPro" id="IPR011990">
    <property type="entry name" value="TPR-like_helical_dom_sf"/>
</dbReference>
<dbReference type="KEGG" id="nmk:CHR53_22425"/>
<dbReference type="SUPFAM" id="SSF48452">
    <property type="entry name" value="TPR-like"/>
    <property type="match status" value="2"/>
</dbReference>
<dbReference type="PROSITE" id="PS50943">
    <property type="entry name" value="HTH_CROC1"/>
    <property type="match status" value="1"/>
</dbReference>
<name>A0A3T0I385_9BACI</name>
<evidence type="ECO:0000256" key="2">
    <source>
        <dbReference type="SAM" id="Coils"/>
    </source>
</evidence>
<feature type="repeat" description="TPR" evidence="1">
    <location>
        <begin position="272"/>
        <end position="305"/>
    </location>
</feature>
<evidence type="ECO:0000256" key="1">
    <source>
        <dbReference type="PROSITE-ProRule" id="PRU00339"/>
    </source>
</evidence>
<dbReference type="Gene3D" id="1.25.40.10">
    <property type="entry name" value="Tetratricopeptide repeat domain"/>
    <property type="match status" value="1"/>
</dbReference>
<dbReference type="PROSITE" id="PS50005">
    <property type="entry name" value="TPR"/>
    <property type="match status" value="1"/>
</dbReference>
<keyword evidence="1" id="KW-0802">TPR repeat</keyword>
<evidence type="ECO:0000259" key="3">
    <source>
        <dbReference type="PROSITE" id="PS50943"/>
    </source>
</evidence>
<feature type="domain" description="HTH cro/C1-type" evidence="3">
    <location>
        <begin position="16"/>
        <end position="69"/>
    </location>
</feature>
<keyword evidence="5" id="KW-1185">Reference proteome</keyword>
<reference evidence="4 5" key="1">
    <citation type="submission" date="2017-07" db="EMBL/GenBank/DDBJ databases">
        <title>The complete genome sequence of Bacillus mesonae strain H20-5, an efficient strain improving plant abiotic stress resistance.</title>
        <authorList>
            <person name="Kim S.Y."/>
            <person name="Song H."/>
            <person name="Sang M.K."/>
            <person name="Weon H.-Y."/>
            <person name="Song J."/>
        </authorList>
    </citation>
    <scope>NUCLEOTIDE SEQUENCE [LARGE SCALE GENOMIC DNA]</scope>
    <source>
        <strain evidence="4 5">H20-5</strain>
    </source>
</reference>
<dbReference type="SMART" id="SM00530">
    <property type="entry name" value="HTH_XRE"/>
    <property type="match status" value="1"/>
</dbReference>
<protein>
    <recommendedName>
        <fullName evidence="3">HTH cro/C1-type domain-containing protein</fullName>
    </recommendedName>
</protein>
<feature type="coiled-coil region" evidence="2">
    <location>
        <begin position="40"/>
        <end position="82"/>
    </location>
</feature>
<organism evidence="4 5">
    <name type="scientific">Neobacillus mesonae</name>
    <dbReference type="NCBI Taxonomy" id="1193713"/>
    <lineage>
        <taxon>Bacteria</taxon>
        <taxon>Bacillati</taxon>
        <taxon>Bacillota</taxon>
        <taxon>Bacilli</taxon>
        <taxon>Bacillales</taxon>
        <taxon>Bacillaceae</taxon>
        <taxon>Neobacillus</taxon>
    </lineage>
</organism>
<keyword evidence="2" id="KW-0175">Coiled coil</keyword>
<dbReference type="CDD" id="cd00093">
    <property type="entry name" value="HTH_XRE"/>
    <property type="match status" value="1"/>
</dbReference>
<accession>A0A3T0I385</accession>
<dbReference type="PROSITE" id="PS50293">
    <property type="entry name" value="TPR_REGION"/>
    <property type="match status" value="1"/>
</dbReference>
<dbReference type="SUPFAM" id="SSF47413">
    <property type="entry name" value="lambda repressor-like DNA-binding domains"/>
    <property type="match status" value="1"/>
</dbReference>
<gene>
    <name evidence="4" type="ORF">CHR53_22425</name>
</gene>
<dbReference type="EMBL" id="CP022572">
    <property type="protein sequence ID" value="AZU63782.1"/>
    <property type="molecule type" value="Genomic_DNA"/>
</dbReference>
<evidence type="ECO:0000313" key="5">
    <source>
        <dbReference type="Proteomes" id="UP000282892"/>
    </source>
</evidence>
<dbReference type="Gene3D" id="1.10.260.40">
    <property type="entry name" value="lambda repressor-like DNA-binding domains"/>
    <property type="match status" value="1"/>
</dbReference>
<proteinExistence type="predicted"/>
<dbReference type="OrthoDB" id="252257at2"/>
<dbReference type="Proteomes" id="UP000282892">
    <property type="component" value="Chromosome"/>
</dbReference>
<dbReference type="GO" id="GO:0003677">
    <property type="term" value="F:DNA binding"/>
    <property type="evidence" value="ECO:0007669"/>
    <property type="project" value="InterPro"/>
</dbReference>
<dbReference type="STRING" id="1193713.GCA_001636315_01380"/>
<dbReference type="AlphaFoldDB" id="A0A3T0I385"/>
<dbReference type="InterPro" id="IPR019734">
    <property type="entry name" value="TPR_rpt"/>
</dbReference>
<dbReference type="Pfam" id="PF13181">
    <property type="entry name" value="TPR_8"/>
    <property type="match status" value="1"/>
</dbReference>
<dbReference type="Pfam" id="PF01381">
    <property type="entry name" value="HTH_3"/>
    <property type="match status" value="1"/>
</dbReference>